<keyword evidence="5" id="KW-1185">Reference proteome</keyword>
<keyword evidence="1" id="KW-0479">Metal-binding</keyword>
<keyword evidence="1" id="KW-0863">Zinc-finger</keyword>
<keyword evidence="1" id="KW-0862">Zinc</keyword>
<dbReference type="PANTHER" id="PTHR25462">
    <property type="entry name" value="BONUS, ISOFORM C-RELATED"/>
    <property type="match status" value="1"/>
</dbReference>
<dbReference type="CDD" id="cd19757">
    <property type="entry name" value="Bbox1"/>
    <property type="match status" value="1"/>
</dbReference>
<reference evidence="4 5" key="1">
    <citation type="submission" date="2020-06" db="EMBL/GenBank/DDBJ databases">
        <authorList>
            <person name="Li R."/>
            <person name="Bekaert M."/>
        </authorList>
    </citation>
    <scope>NUCLEOTIDE SEQUENCE [LARGE SCALE GENOMIC DNA]</scope>
    <source>
        <strain evidence="5">wild</strain>
    </source>
</reference>
<dbReference type="EMBL" id="CACVKT020005658">
    <property type="protein sequence ID" value="CAC5396808.1"/>
    <property type="molecule type" value="Genomic_DNA"/>
</dbReference>
<dbReference type="AlphaFoldDB" id="A0A6J8CK33"/>
<proteinExistence type="predicted"/>
<feature type="coiled-coil region" evidence="2">
    <location>
        <begin position="156"/>
        <end position="219"/>
    </location>
</feature>
<gene>
    <name evidence="4" type="ORF">MCOR_31321</name>
</gene>
<dbReference type="InterPro" id="IPR000315">
    <property type="entry name" value="Znf_B-box"/>
</dbReference>
<dbReference type="Proteomes" id="UP000507470">
    <property type="component" value="Unassembled WGS sequence"/>
</dbReference>
<organism evidence="4 5">
    <name type="scientific">Mytilus coruscus</name>
    <name type="common">Sea mussel</name>
    <dbReference type="NCBI Taxonomy" id="42192"/>
    <lineage>
        <taxon>Eukaryota</taxon>
        <taxon>Metazoa</taxon>
        <taxon>Spiralia</taxon>
        <taxon>Lophotrochozoa</taxon>
        <taxon>Mollusca</taxon>
        <taxon>Bivalvia</taxon>
        <taxon>Autobranchia</taxon>
        <taxon>Pteriomorphia</taxon>
        <taxon>Mytilida</taxon>
        <taxon>Mytiloidea</taxon>
        <taxon>Mytilidae</taxon>
        <taxon>Mytilinae</taxon>
        <taxon>Mytilus</taxon>
    </lineage>
</organism>
<dbReference type="PANTHER" id="PTHR25462:SF296">
    <property type="entry name" value="MEIOTIC P26, ISOFORM F"/>
    <property type="match status" value="1"/>
</dbReference>
<dbReference type="Pfam" id="PF22586">
    <property type="entry name" value="ANCHR-like_BBOX"/>
    <property type="match status" value="1"/>
</dbReference>
<keyword evidence="2" id="KW-0175">Coiled coil</keyword>
<dbReference type="GO" id="GO:0008270">
    <property type="term" value="F:zinc ion binding"/>
    <property type="evidence" value="ECO:0007669"/>
    <property type="project" value="UniProtKB-KW"/>
</dbReference>
<evidence type="ECO:0000259" key="3">
    <source>
        <dbReference type="PROSITE" id="PS50119"/>
    </source>
</evidence>
<name>A0A6J8CK33_MYTCO</name>
<sequence length="286" mass="33172">MTTPNIQFCSLCIEDDDNNAAFKWCTECETFLCIDCYIHHSKNKASKQHKTLPSNEYKKLPHFIINTVNRCPDHNQRYQLYCRNHSSACCLQCFTEKHQNCKDLKRLHDILNEMKSSVSISRLEKDLSNVVENCELVVTYLGTRLSRIREQKTKGIHEIQHIRKSINERLDKLEQNMTRELNQEYTKLTAKTEKLINQVETKNSQIKDLKEDLAKMKNFATELQTFIGLQEIEKTTAEEIGFLQNLIQSGDLEELNIEVKLSSDIKSILLNTTSFGRSSVTSTYVV</sequence>
<dbReference type="InterPro" id="IPR047153">
    <property type="entry name" value="TRIM45/56/19-like"/>
</dbReference>
<dbReference type="PROSITE" id="PS50119">
    <property type="entry name" value="ZF_BBOX"/>
    <property type="match status" value="1"/>
</dbReference>
<evidence type="ECO:0000313" key="4">
    <source>
        <dbReference type="EMBL" id="CAC5396808.1"/>
    </source>
</evidence>
<dbReference type="SUPFAM" id="SSF57845">
    <property type="entry name" value="B-box zinc-binding domain"/>
    <property type="match status" value="1"/>
</dbReference>
<evidence type="ECO:0000256" key="1">
    <source>
        <dbReference type="PROSITE-ProRule" id="PRU00024"/>
    </source>
</evidence>
<evidence type="ECO:0000256" key="2">
    <source>
        <dbReference type="SAM" id="Coils"/>
    </source>
</evidence>
<accession>A0A6J8CK33</accession>
<dbReference type="Gene3D" id="3.30.160.60">
    <property type="entry name" value="Classic Zinc Finger"/>
    <property type="match status" value="1"/>
</dbReference>
<protein>
    <recommendedName>
        <fullName evidence="3">B box-type domain-containing protein</fullName>
    </recommendedName>
</protein>
<evidence type="ECO:0000313" key="5">
    <source>
        <dbReference type="Proteomes" id="UP000507470"/>
    </source>
</evidence>
<dbReference type="OrthoDB" id="6232044at2759"/>
<feature type="domain" description="B box-type" evidence="3">
    <location>
        <begin position="7"/>
        <end position="54"/>
    </location>
</feature>